<protein>
    <recommendedName>
        <fullName evidence="4">Ig-like domain-containing protein</fullName>
    </recommendedName>
</protein>
<dbReference type="PANTHER" id="PTHR44598">
    <property type="entry name" value="JUNCTIONAL ADHESION MOLECULE C"/>
    <property type="match status" value="1"/>
</dbReference>
<feature type="transmembrane region" description="Helical" evidence="2">
    <location>
        <begin position="246"/>
        <end position="267"/>
    </location>
</feature>
<organism evidence="5 6">
    <name type="scientific">Phoxinus phoxinus</name>
    <name type="common">Eurasian minnow</name>
    <dbReference type="NCBI Taxonomy" id="58324"/>
    <lineage>
        <taxon>Eukaryota</taxon>
        <taxon>Metazoa</taxon>
        <taxon>Chordata</taxon>
        <taxon>Craniata</taxon>
        <taxon>Vertebrata</taxon>
        <taxon>Euteleostomi</taxon>
        <taxon>Actinopterygii</taxon>
        <taxon>Neopterygii</taxon>
        <taxon>Teleostei</taxon>
        <taxon>Ostariophysi</taxon>
        <taxon>Cypriniformes</taxon>
        <taxon>Leuciscidae</taxon>
        <taxon>Phoxininae</taxon>
        <taxon>Phoxinus</taxon>
    </lineage>
</organism>
<dbReference type="Proteomes" id="UP001364617">
    <property type="component" value="Unassembled WGS sequence"/>
</dbReference>
<dbReference type="InterPro" id="IPR036179">
    <property type="entry name" value="Ig-like_dom_sf"/>
</dbReference>
<dbReference type="GO" id="GO:0042803">
    <property type="term" value="F:protein homodimerization activity"/>
    <property type="evidence" value="ECO:0007669"/>
    <property type="project" value="InterPro"/>
</dbReference>
<feature type="domain" description="Ig-like" evidence="4">
    <location>
        <begin position="140"/>
        <end position="233"/>
    </location>
</feature>
<keyword evidence="2" id="KW-0472">Membrane</keyword>
<dbReference type="PANTHER" id="PTHR44598:SF3">
    <property type="entry name" value="JUNCTIONAL ADHESION MOLECULE 3B"/>
    <property type="match status" value="1"/>
</dbReference>
<dbReference type="InterPro" id="IPR042974">
    <property type="entry name" value="JAM-C"/>
</dbReference>
<dbReference type="InterPro" id="IPR007110">
    <property type="entry name" value="Ig-like_dom"/>
</dbReference>
<name>A0AAN9D3V5_9TELE</name>
<reference evidence="5 6" key="1">
    <citation type="submission" date="2024-02" db="EMBL/GenBank/DDBJ databases">
        <title>Chromosome-level genome assembly of the Eurasian Minnow (Phoxinus phoxinus).</title>
        <authorList>
            <person name="Oriowo T.O."/>
            <person name="Martin S."/>
            <person name="Stange M."/>
            <person name="Chrysostomakis Y."/>
            <person name="Brown T."/>
            <person name="Winkler S."/>
            <person name="Kukowka S."/>
            <person name="Myers E.W."/>
            <person name="Bohne A."/>
        </authorList>
    </citation>
    <scope>NUCLEOTIDE SEQUENCE [LARGE SCALE GENOMIC DNA]</scope>
    <source>
        <strain evidence="5">ZFMK-TIS-60720</strain>
        <tissue evidence="5">Whole Organism</tissue>
    </source>
</reference>
<feature type="signal peptide" evidence="3">
    <location>
        <begin position="1"/>
        <end position="21"/>
    </location>
</feature>
<feature type="region of interest" description="Disordered" evidence="1">
    <location>
        <begin position="278"/>
        <end position="302"/>
    </location>
</feature>
<evidence type="ECO:0000256" key="2">
    <source>
        <dbReference type="SAM" id="Phobius"/>
    </source>
</evidence>
<dbReference type="GO" id="GO:0016477">
    <property type="term" value="P:cell migration"/>
    <property type="evidence" value="ECO:0007669"/>
    <property type="project" value="TreeGrafter"/>
</dbReference>
<dbReference type="SUPFAM" id="SSF48726">
    <property type="entry name" value="Immunoglobulin"/>
    <property type="match status" value="1"/>
</dbReference>
<dbReference type="GO" id="GO:0098636">
    <property type="term" value="C:protein complex involved in cell adhesion"/>
    <property type="evidence" value="ECO:0007669"/>
    <property type="project" value="TreeGrafter"/>
</dbReference>
<evidence type="ECO:0000313" key="6">
    <source>
        <dbReference type="Proteomes" id="UP001364617"/>
    </source>
</evidence>
<dbReference type="GO" id="GO:0044291">
    <property type="term" value="C:cell-cell contact zone"/>
    <property type="evidence" value="ECO:0007669"/>
    <property type="project" value="TreeGrafter"/>
</dbReference>
<evidence type="ECO:0000256" key="3">
    <source>
        <dbReference type="SAM" id="SignalP"/>
    </source>
</evidence>
<evidence type="ECO:0000313" key="5">
    <source>
        <dbReference type="EMBL" id="KAK7155207.1"/>
    </source>
</evidence>
<accession>A0AAN9D3V5</accession>
<keyword evidence="6" id="KW-1185">Reference proteome</keyword>
<keyword evidence="2" id="KW-0812">Transmembrane</keyword>
<comment type="caution">
    <text evidence="5">The sequence shown here is derived from an EMBL/GenBank/DDBJ whole genome shotgun (WGS) entry which is preliminary data.</text>
</comment>
<keyword evidence="2" id="KW-1133">Transmembrane helix</keyword>
<evidence type="ECO:0000259" key="4">
    <source>
        <dbReference type="PROSITE" id="PS50835"/>
    </source>
</evidence>
<proteinExistence type="predicted"/>
<evidence type="ECO:0000256" key="1">
    <source>
        <dbReference type="SAM" id="MobiDB-lite"/>
    </source>
</evidence>
<dbReference type="AlphaFoldDB" id="A0AAN9D3V5"/>
<feature type="chain" id="PRO_5042931508" description="Ig-like domain-containing protein" evidence="3">
    <location>
        <begin position="22"/>
        <end position="302"/>
    </location>
</feature>
<dbReference type="GO" id="GO:0005178">
    <property type="term" value="F:integrin binding"/>
    <property type="evidence" value="ECO:0007669"/>
    <property type="project" value="TreeGrafter"/>
</dbReference>
<dbReference type="GO" id="GO:0098632">
    <property type="term" value="F:cell-cell adhesion mediator activity"/>
    <property type="evidence" value="ECO:0007669"/>
    <property type="project" value="TreeGrafter"/>
</dbReference>
<sequence length="302" mass="33208">MSSVMVMVLVIISLFIPAVRPSQDLWKLECLPTVGIVAETTVINCNFKDIPKIEIVAVTLKNATDNKQIFFKHEDEKSGDPRLSLLALGPSLQISDTKFSDEGDYLYRVITDRGETTVQLRITITATYKNLNSSTWPINVTDGGPVNLYCNATDGYPAGFIHWFDHSGTNWTINSELTKASKDIDGLKSVALSSKLTFKSINLDLGPFRCIVLNSKYMQVGESTLQITSARISSIKGSSETSTTHIVAGVMVIGSLIVGLLCALLIFRKKKVQHDRRPSAHPVLSYESGNTAENDLESDYKS</sequence>
<gene>
    <name evidence="5" type="ORF">R3I93_009987</name>
</gene>
<keyword evidence="3" id="KW-0732">Signal</keyword>
<dbReference type="Gene3D" id="2.60.40.10">
    <property type="entry name" value="Immunoglobulins"/>
    <property type="match status" value="2"/>
</dbReference>
<dbReference type="GO" id="GO:0046982">
    <property type="term" value="F:protein heterodimerization activity"/>
    <property type="evidence" value="ECO:0007669"/>
    <property type="project" value="InterPro"/>
</dbReference>
<dbReference type="GO" id="GO:0005886">
    <property type="term" value="C:plasma membrane"/>
    <property type="evidence" value="ECO:0007669"/>
    <property type="project" value="TreeGrafter"/>
</dbReference>
<dbReference type="InterPro" id="IPR013783">
    <property type="entry name" value="Ig-like_fold"/>
</dbReference>
<dbReference type="EMBL" id="JAYKXH010000010">
    <property type="protein sequence ID" value="KAK7155207.1"/>
    <property type="molecule type" value="Genomic_DNA"/>
</dbReference>
<dbReference type="PROSITE" id="PS50835">
    <property type="entry name" value="IG_LIKE"/>
    <property type="match status" value="1"/>
</dbReference>